<accession>A0A8H7SRQ7</accession>
<evidence type="ECO:0000313" key="3">
    <source>
        <dbReference type="Proteomes" id="UP000613177"/>
    </source>
</evidence>
<evidence type="ECO:0000256" key="1">
    <source>
        <dbReference type="SAM" id="MobiDB-lite"/>
    </source>
</evidence>
<dbReference type="EMBL" id="JAEPRE010000085">
    <property type="protein sequence ID" value="KAG2233238.1"/>
    <property type="molecule type" value="Genomic_DNA"/>
</dbReference>
<protein>
    <submittedName>
        <fullName evidence="2">Uncharacterized protein</fullName>
    </submittedName>
</protein>
<keyword evidence="3" id="KW-1185">Reference proteome</keyword>
<proteinExistence type="predicted"/>
<gene>
    <name evidence="2" type="ORF">INT48_001687</name>
</gene>
<reference evidence="2" key="1">
    <citation type="submission" date="2021-01" db="EMBL/GenBank/DDBJ databases">
        <title>Metabolic potential, ecology and presence of endohyphal bacteria is reflected in genomic diversity of Mucoromycotina.</title>
        <authorList>
            <person name="Muszewska A."/>
            <person name="Okrasinska A."/>
            <person name="Steczkiewicz K."/>
            <person name="Drgas O."/>
            <person name="Orlowska M."/>
            <person name="Perlinska-Lenart U."/>
            <person name="Aleksandrzak-Piekarczyk T."/>
            <person name="Szatraj K."/>
            <person name="Zielenkiewicz U."/>
            <person name="Pilsyk S."/>
            <person name="Malc E."/>
            <person name="Mieczkowski P."/>
            <person name="Kruszewska J.S."/>
            <person name="Biernat P."/>
            <person name="Pawlowska J."/>
        </authorList>
    </citation>
    <scope>NUCLEOTIDE SEQUENCE</scope>
    <source>
        <strain evidence="2">WA0000018081</strain>
    </source>
</reference>
<feature type="region of interest" description="Disordered" evidence="1">
    <location>
        <begin position="17"/>
        <end position="46"/>
    </location>
</feature>
<sequence length="135" mass="15615">MFRNIFDEILQHQCSPSPKQPVASAAVLSQRPVRDEAGPSTSLPLLPTENVQETEEPLETTQKLEYHTCTVALNSTIRQNLPQDIKYTFIQKFNQSMSNVSNFTSEFQFSIYSLMMNFRHHTINRNIFNQAVEYK</sequence>
<dbReference type="Proteomes" id="UP000613177">
    <property type="component" value="Unassembled WGS sequence"/>
</dbReference>
<name>A0A8H7SRQ7_9FUNG</name>
<dbReference type="AlphaFoldDB" id="A0A8H7SRQ7"/>
<organism evidence="2 3">
    <name type="scientific">Thamnidium elegans</name>
    <dbReference type="NCBI Taxonomy" id="101142"/>
    <lineage>
        <taxon>Eukaryota</taxon>
        <taxon>Fungi</taxon>
        <taxon>Fungi incertae sedis</taxon>
        <taxon>Mucoromycota</taxon>
        <taxon>Mucoromycotina</taxon>
        <taxon>Mucoromycetes</taxon>
        <taxon>Mucorales</taxon>
        <taxon>Mucorineae</taxon>
        <taxon>Mucoraceae</taxon>
        <taxon>Thamnidium</taxon>
    </lineage>
</organism>
<comment type="caution">
    <text evidence="2">The sequence shown here is derived from an EMBL/GenBank/DDBJ whole genome shotgun (WGS) entry which is preliminary data.</text>
</comment>
<evidence type="ECO:0000313" key="2">
    <source>
        <dbReference type="EMBL" id="KAG2233238.1"/>
    </source>
</evidence>